<dbReference type="AlphaFoldDB" id="J5KEZ6"/>
<organism evidence="2 3">
    <name type="scientific">SAR86 cluster bacterium SAR86A</name>
    <dbReference type="NCBI Taxonomy" id="1123866"/>
    <lineage>
        <taxon>Bacteria</taxon>
        <taxon>Pseudomonadati</taxon>
        <taxon>Pseudomonadota</taxon>
        <taxon>Gammaproteobacteria</taxon>
        <taxon>SAR86 cluster</taxon>
    </lineage>
</organism>
<evidence type="ECO:0000313" key="3">
    <source>
        <dbReference type="Proteomes" id="UP000010305"/>
    </source>
</evidence>
<dbReference type="InterPro" id="IPR004045">
    <property type="entry name" value="Glutathione_S-Trfase_N"/>
</dbReference>
<dbReference type="Pfam" id="PF13417">
    <property type="entry name" value="GST_N_3"/>
    <property type="match status" value="1"/>
</dbReference>
<gene>
    <name evidence="2" type="ORF">NT01SARS_0460</name>
</gene>
<dbReference type="PANTHER" id="PTHR12289:SF67">
    <property type="match status" value="1"/>
</dbReference>
<dbReference type="GO" id="GO:0005737">
    <property type="term" value="C:cytoplasm"/>
    <property type="evidence" value="ECO:0007669"/>
    <property type="project" value="TreeGrafter"/>
</dbReference>
<dbReference type="Proteomes" id="UP000010305">
    <property type="component" value="Unassembled WGS sequence"/>
</dbReference>
<dbReference type="HOGENOM" id="CLU_045103_0_0_6"/>
<sequence>MSEPIKVFGNVGSPYTQKILSLLRYRNIPYTVSWGDVVHNLSLLKIDPPKPVLLPTLVFKDKNNLNVCKTDTTPIIRELEKLYKPKSVIPPSPVLAFLNYLLEDFADEWTTKYMFHYRWYFDEDAENAKKMLVLQHKLNIDNESLKLFGDVIADRQINRLWVVGSNDDTAELIDKSYKRYLKLLEKHLSVQSFMFGERPSSSDFGLYGQLTQLVGFDPTPSNIAYKESPRTISWVNVMSDLSGLHNMGGVGEFFGIKNEKVNSKINYFKDNEIGWIKLNESSETLKEIFHEVGKVYIPCLIANSEAYLNGDEIWETEIDGSKWKQKTFPYQVKCLSWIKDEFNSLCGDDKKQVMEFLKGTGCESILD</sequence>
<feature type="domain" description="GST N-terminal" evidence="1">
    <location>
        <begin position="10"/>
        <end position="86"/>
    </location>
</feature>
<reference evidence="2 3" key="1">
    <citation type="journal article" date="2012" name="ISME J.">
        <title>Genomic insights to SAR86, an abundant and uncultivated marine bacterial lineage.</title>
        <authorList>
            <person name="Dupont C.L."/>
            <person name="Rusch D.B."/>
            <person name="Yooseph S."/>
            <person name="Lombardo M.J."/>
            <person name="Richter R.A."/>
            <person name="Valas R."/>
            <person name="Novotny M."/>
            <person name="Yee-Greenbaum J."/>
            <person name="Selengut J.D."/>
            <person name="Haft D.H."/>
            <person name="Halpern A.L."/>
            <person name="Lasken R.S."/>
            <person name="Nealson K."/>
            <person name="Friedman R."/>
            <person name="Venter J.C."/>
        </authorList>
    </citation>
    <scope>NUCLEOTIDE SEQUENCE [LARGE SCALE GENOMIC DNA]</scope>
</reference>
<dbReference type="EMBL" id="JH611156">
    <property type="protein sequence ID" value="EJP71976.1"/>
    <property type="molecule type" value="Genomic_DNA"/>
</dbReference>
<dbReference type="InterPro" id="IPR050931">
    <property type="entry name" value="Mito_Protein_Transport_Metaxin"/>
</dbReference>
<name>J5KEZ6_9GAMM</name>
<dbReference type="SUPFAM" id="SSF47616">
    <property type="entry name" value="GST C-terminal domain-like"/>
    <property type="match status" value="1"/>
</dbReference>
<evidence type="ECO:0000313" key="2">
    <source>
        <dbReference type="EMBL" id="EJP71976.1"/>
    </source>
</evidence>
<evidence type="ECO:0000259" key="1">
    <source>
        <dbReference type="Pfam" id="PF13417"/>
    </source>
</evidence>
<dbReference type="Gene3D" id="3.40.30.10">
    <property type="entry name" value="Glutaredoxin"/>
    <property type="match status" value="1"/>
</dbReference>
<dbReference type="InterPro" id="IPR036249">
    <property type="entry name" value="Thioredoxin-like_sf"/>
</dbReference>
<dbReference type="STRING" id="1123866.NT01SARS_0460"/>
<accession>J5KEZ6</accession>
<proteinExistence type="predicted"/>
<dbReference type="SUPFAM" id="SSF52833">
    <property type="entry name" value="Thioredoxin-like"/>
    <property type="match status" value="1"/>
</dbReference>
<dbReference type="InterPro" id="IPR036282">
    <property type="entry name" value="Glutathione-S-Trfase_C_sf"/>
</dbReference>
<protein>
    <recommendedName>
        <fullName evidence="1">GST N-terminal domain-containing protein</fullName>
    </recommendedName>
</protein>
<dbReference type="PANTHER" id="PTHR12289">
    <property type="entry name" value="METAXIN RELATED"/>
    <property type="match status" value="1"/>
</dbReference>